<keyword evidence="1" id="KW-1133">Transmembrane helix</keyword>
<evidence type="ECO:0000313" key="3">
    <source>
        <dbReference type="EMBL" id="MQQ09680.1"/>
    </source>
</evidence>
<organism evidence="3 4">
    <name type="scientific">Tritonibacter litoralis</name>
    <dbReference type="NCBI Taxonomy" id="2662264"/>
    <lineage>
        <taxon>Bacteria</taxon>
        <taxon>Pseudomonadati</taxon>
        <taxon>Pseudomonadota</taxon>
        <taxon>Alphaproteobacteria</taxon>
        <taxon>Rhodobacterales</taxon>
        <taxon>Paracoccaceae</taxon>
        <taxon>Tritonibacter</taxon>
    </lineage>
</organism>
<dbReference type="RefSeq" id="WP_153216656.1">
    <property type="nucleotide sequence ID" value="NZ_WIBF01000009.1"/>
</dbReference>
<keyword evidence="1" id="KW-0472">Membrane</keyword>
<dbReference type="AlphaFoldDB" id="A0A843YE49"/>
<dbReference type="Pfam" id="PF09834">
    <property type="entry name" value="DUF2061"/>
    <property type="match status" value="1"/>
</dbReference>
<evidence type="ECO:0000313" key="4">
    <source>
        <dbReference type="Proteomes" id="UP000444174"/>
    </source>
</evidence>
<sequence>MDSTIRIIAKAVTWQIAGLFSMTVIGFLFTGSIVAGGGIAVAGAASGFACYFVHEKLWSKVSWGRDTHRV</sequence>
<name>A0A843YE49_9RHOB</name>
<proteinExistence type="predicted"/>
<dbReference type="Proteomes" id="UP000444174">
    <property type="component" value="Unassembled WGS sequence"/>
</dbReference>
<feature type="transmembrane region" description="Helical" evidence="1">
    <location>
        <begin position="7"/>
        <end position="27"/>
    </location>
</feature>
<keyword evidence="1" id="KW-0812">Transmembrane</keyword>
<feature type="domain" description="DUF2061" evidence="2">
    <location>
        <begin position="8"/>
        <end position="59"/>
    </location>
</feature>
<gene>
    <name evidence="3" type="ORF">GFB49_14530</name>
</gene>
<evidence type="ECO:0000259" key="2">
    <source>
        <dbReference type="Pfam" id="PF09834"/>
    </source>
</evidence>
<accession>A0A843YE49</accession>
<dbReference type="InterPro" id="IPR018638">
    <property type="entry name" value="DUF2061_membrane"/>
</dbReference>
<evidence type="ECO:0000256" key="1">
    <source>
        <dbReference type="SAM" id="Phobius"/>
    </source>
</evidence>
<dbReference type="EMBL" id="WIBF01000009">
    <property type="protein sequence ID" value="MQQ09680.1"/>
    <property type="molecule type" value="Genomic_DNA"/>
</dbReference>
<keyword evidence="4" id="KW-1185">Reference proteome</keyword>
<protein>
    <submittedName>
        <fullName evidence="3">DUF2061 domain-containing protein</fullName>
    </submittedName>
</protein>
<reference evidence="3 4" key="1">
    <citation type="submission" date="2019-10" db="EMBL/GenBank/DDBJ databases">
        <title>Epibacterium sp. nov., isolated from seawater.</title>
        <authorList>
            <person name="Zhang X."/>
            <person name="Li N."/>
        </authorList>
    </citation>
    <scope>NUCLEOTIDE SEQUENCE [LARGE SCALE GENOMIC DNA]</scope>
    <source>
        <strain evidence="3 4">SM1979</strain>
    </source>
</reference>
<comment type="caution">
    <text evidence="3">The sequence shown here is derived from an EMBL/GenBank/DDBJ whole genome shotgun (WGS) entry which is preliminary data.</text>
</comment>
<feature type="transmembrane region" description="Helical" evidence="1">
    <location>
        <begin position="33"/>
        <end position="53"/>
    </location>
</feature>